<evidence type="ECO:0000313" key="3">
    <source>
        <dbReference type="Proteomes" id="UP000033405"/>
    </source>
</evidence>
<dbReference type="Gene3D" id="2.30.30.290">
    <property type="entry name" value="YopX-like domains"/>
    <property type="match status" value="1"/>
</dbReference>
<comment type="caution">
    <text evidence="2">The sequence shown here is derived from an EMBL/GenBank/DDBJ whole genome shotgun (WGS) entry which is preliminary data.</text>
</comment>
<reference evidence="2 3" key="1">
    <citation type="submission" date="2015-02" db="EMBL/GenBank/DDBJ databases">
        <title>Evolution of amylase-binding proteins of oral streptococcal species.</title>
        <authorList>
            <person name="Haase E.M."/>
        </authorList>
    </citation>
    <scope>NUCLEOTIDE SEQUENCE [LARGE SCALE GENOMIC DNA]</scope>
    <source>
        <strain evidence="2 3">UC6950A</strain>
    </source>
</reference>
<sequence>MIAKFRGLSIDENSKGEWQYGHLIEDRGRAFIINEVVEANEQYITIGSWCPVNIESVGRFTGMFDKNLREIYEKDVLGTKDGLLNGVVEYRSDLGMWTNSLIRYNNFERLCTVANSREIIGNIHENPELLEVKE</sequence>
<dbReference type="EMBL" id="JYOV01000011">
    <property type="protein sequence ID" value="KJU93658.1"/>
    <property type="molecule type" value="Genomic_DNA"/>
</dbReference>
<evidence type="ECO:0000313" key="2">
    <source>
        <dbReference type="EMBL" id="KJU93658.1"/>
    </source>
</evidence>
<dbReference type="InterPro" id="IPR023385">
    <property type="entry name" value="YopX-like_C"/>
</dbReference>
<name>A0A0F3HL14_9STRE</name>
<feature type="domain" description="YopX protein" evidence="1">
    <location>
        <begin position="31"/>
        <end position="131"/>
    </location>
</feature>
<evidence type="ECO:0000259" key="1">
    <source>
        <dbReference type="Pfam" id="PF09643"/>
    </source>
</evidence>
<gene>
    <name evidence="2" type="ORF">TZ96_00865</name>
</gene>
<dbReference type="PATRIC" id="fig|28037.218.peg.837"/>
<proteinExistence type="predicted"/>
<accession>A0A0F3HL14</accession>
<dbReference type="SUPFAM" id="SSF159006">
    <property type="entry name" value="YopX-like"/>
    <property type="match status" value="1"/>
</dbReference>
<dbReference type="RefSeq" id="WP_045763056.1">
    <property type="nucleotide sequence ID" value="NZ_JYOV01000011.1"/>
</dbReference>
<dbReference type="Pfam" id="PF09643">
    <property type="entry name" value="YopX"/>
    <property type="match status" value="1"/>
</dbReference>
<dbReference type="AlphaFoldDB" id="A0A0F3HL14"/>
<organism evidence="2 3">
    <name type="scientific">Streptococcus infantis</name>
    <dbReference type="NCBI Taxonomy" id="68892"/>
    <lineage>
        <taxon>Bacteria</taxon>
        <taxon>Bacillati</taxon>
        <taxon>Bacillota</taxon>
        <taxon>Bacilli</taxon>
        <taxon>Lactobacillales</taxon>
        <taxon>Streptococcaceae</taxon>
        <taxon>Streptococcus</taxon>
    </lineage>
</organism>
<dbReference type="InterPro" id="IPR019096">
    <property type="entry name" value="YopX_protein"/>
</dbReference>
<dbReference type="Proteomes" id="UP000033405">
    <property type="component" value="Unassembled WGS sequence"/>
</dbReference>
<protein>
    <submittedName>
        <fullName evidence="2">YopX protein</fullName>
    </submittedName>
</protein>